<dbReference type="Pfam" id="PF12900">
    <property type="entry name" value="Pyridox_ox_2"/>
    <property type="match status" value="1"/>
</dbReference>
<dbReference type="PANTHER" id="PTHR34071">
    <property type="entry name" value="5-NITROIMIDAZOLE ANTIBIOTICS RESISTANCE PROTEIN, NIMA-FAMILY-RELATED PROTEIN-RELATED"/>
    <property type="match status" value="1"/>
</dbReference>
<keyword evidence="2" id="KW-1185">Reference proteome</keyword>
<dbReference type="Proteomes" id="UP000191661">
    <property type="component" value="Unassembled WGS sequence"/>
</dbReference>
<reference evidence="1 2" key="1">
    <citation type="submission" date="2014-12" db="EMBL/GenBank/DDBJ databases">
        <title>Genome sequence of Methanobrevibacter arboriphilicus DH1, DSM1125.</title>
        <authorList>
            <person name="Poehlein A."/>
            <person name="Thauer R.K."/>
            <person name="Seedorf H."/>
            <person name="Daniel R."/>
        </authorList>
    </citation>
    <scope>NUCLEOTIDE SEQUENCE [LARGE SCALE GENOMIC DNA]</scope>
    <source>
        <strain evidence="1 2">DH1</strain>
    </source>
</reference>
<dbReference type="Gene3D" id="2.30.110.10">
    <property type="entry name" value="Electron Transport, Fmn-binding Protein, Chain A"/>
    <property type="match status" value="1"/>
</dbReference>
<dbReference type="InterPro" id="IPR024747">
    <property type="entry name" value="Pyridox_Oxase-rel"/>
</dbReference>
<dbReference type="EMBL" id="JXMW01000011">
    <property type="protein sequence ID" value="OQD58647.1"/>
    <property type="molecule type" value="Genomic_DNA"/>
</dbReference>
<sequence>MNRKDKEVKNIDNMINIIKKCDIIRIGLFDNEYPYIIPLNFGYYYDKNKSELELYFHGANTGKKLDIIKNNDKAGFEMDCSTELIKGSNPCNYSMNFESVCGNGKISILPEEEKLKGLKYIMKQYSSNNFSNYDFKSKAVEKTTVFKLSVNEITGKSSIRK</sequence>
<dbReference type="PANTHER" id="PTHR34071:SF2">
    <property type="entry name" value="FLAVIN-NUCLEOTIDE-BINDING PROTEIN"/>
    <property type="match status" value="1"/>
</dbReference>
<dbReference type="SUPFAM" id="SSF50475">
    <property type="entry name" value="FMN-binding split barrel"/>
    <property type="match status" value="1"/>
</dbReference>
<dbReference type="RefSeq" id="WP_080460494.1">
    <property type="nucleotide sequence ID" value="NZ_JXMW01000011.1"/>
</dbReference>
<accession>A0A1V6N204</accession>
<dbReference type="AlphaFoldDB" id="A0A1V6N204"/>
<proteinExistence type="predicted"/>
<gene>
    <name evidence="1" type="ORF">MBBAR_11c00400</name>
</gene>
<evidence type="ECO:0008006" key="3">
    <source>
        <dbReference type="Google" id="ProtNLM"/>
    </source>
</evidence>
<protein>
    <recommendedName>
        <fullName evidence="3">Flavin-nucleotide-binding protein</fullName>
    </recommendedName>
</protein>
<dbReference type="OrthoDB" id="953at2157"/>
<comment type="caution">
    <text evidence="1">The sequence shown here is derived from an EMBL/GenBank/DDBJ whole genome shotgun (WGS) entry which is preliminary data.</text>
</comment>
<dbReference type="InterPro" id="IPR012349">
    <property type="entry name" value="Split_barrel_FMN-bd"/>
</dbReference>
<evidence type="ECO:0000313" key="2">
    <source>
        <dbReference type="Proteomes" id="UP000191661"/>
    </source>
</evidence>
<evidence type="ECO:0000313" key="1">
    <source>
        <dbReference type="EMBL" id="OQD58647.1"/>
    </source>
</evidence>
<name>A0A1V6N204_METAZ</name>
<organism evidence="1 2">
    <name type="scientific">Methanobrevibacter arboriphilus JCM 13429 = DSM 1125</name>
    <dbReference type="NCBI Taxonomy" id="1300164"/>
    <lineage>
        <taxon>Archaea</taxon>
        <taxon>Methanobacteriati</taxon>
        <taxon>Methanobacteriota</taxon>
        <taxon>Methanomada group</taxon>
        <taxon>Methanobacteria</taxon>
        <taxon>Methanobacteriales</taxon>
        <taxon>Methanobacteriaceae</taxon>
        <taxon>Methanobrevibacter</taxon>
    </lineage>
</organism>